<dbReference type="GeneID" id="36571769"/>
<feature type="region of interest" description="Disordered" evidence="1">
    <location>
        <begin position="949"/>
        <end position="1016"/>
    </location>
</feature>
<dbReference type="RefSeq" id="XP_024717661.1">
    <property type="nucleotide sequence ID" value="XM_024863688.1"/>
</dbReference>
<feature type="compositionally biased region" description="Polar residues" evidence="1">
    <location>
        <begin position="971"/>
        <end position="982"/>
    </location>
</feature>
<sequence>MGPPPKPRQTPKRATSLRTAPAKRQRVNDNFFNDPDSLLQSQKSPLYQDNVNIKNILQHPQSIEALAESQPEYMTAESDTLSTACAAFKEDGALGRFDPGFLNDAIAASNLRAAGGTAEYEQAQFHNIWGGDKETYSDDDNENAHESPRDSSENNDESNKNSTYDDFTQDRHENDEERNHYSEYDDNVMGPATNHPILGNSPDYTNYGTAEIPILYAPRTQISLWSSDIKLETLFVMSRGMWAQTPILRPGDLIILHGPGGIFKEAKVAAPLGHWENGLPRPKNTSIFDIEVPPGQQPISKPGIQDIRYPRPGNQLHGCTDIRDCMMAEDSHLNIPVGASSFILKRGDEILGSIAEVRQAYSFAIKEYDFLNQINFDDGGRARRVAREQTHEGYYLFGSCLYRKVERGVVGSQNPNLCIDLGDDLNAKLADCAEPGYAILMVDTRILGNDGIPAPLGAKHPDKEEAYQRGPNAFSTLFTRNLAGLFGYSLGHAHIGPLGLTKGYGQRQWNKGIGTPSSFKHERTGALTAEGQARFRLQTAERIAASDGCKILDDPRETEPYYINQFRASDPTLYPRFANGAPDNSAARLSRIDHKPRNSWFDLNRVPPELTPPGALISKAEEQKIRLFQTKFLSGKIVHRPVPRTMAHRFVPYPPKDGSPIQPLQLPADDPRVQAFDASRGYPYRIQKPGQQQPQQAFQGTLASQPSVTRGARTGNRARRNSPTIDNQSTQSTRYGQSSFKGTLDSSLGSSNQTASDNCAAHPHSRQNTSDPYSPPPVSQNTYSSPQSAPQRAAYVDNLKMRHQSLYPEDPSPQSLNIDDPYAGVLKTGRLGFDYSNEGPGFSNQSWYLDDPSSGSFSSDNPHGSRVNSATSGFDLNHGPENSYFYRNSEDPPSVMNQLKAVLRDGSLSTTEILENMLNGDESIEDIRAAFHDLFGNVYDAYISDHVHPKGPKTTPFNEALIDPSPRDQGQHSTLSTASFSAPMSRDPSSTSNVSSFSAATTYDSPALEVPKHNDP</sequence>
<evidence type="ECO:0000313" key="3">
    <source>
        <dbReference type="Proteomes" id="UP000241818"/>
    </source>
</evidence>
<dbReference type="InParanoid" id="A0A2T3ASP4"/>
<dbReference type="EMBL" id="KZ679016">
    <property type="protein sequence ID" value="PSS10482.1"/>
    <property type="molecule type" value="Genomic_DNA"/>
</dbReference>
<proteinExistence type="predicted"/>
<feature type="region of interest" description="Disordered" evidence="1">
    <location>
        <begin position="648"/>
        <end position="667"/>
    </location>
</feature>
<protein>
    <submittedName>
        <fullName evidence="2">Uncharacterized protein</fullName>
    </submittedName>
</protein>
<name>A0A2T3ASP4_AMORE</name>
<feature type="region of interest" description="Disordered" evidence="1">
    <location>
        <begin position="684"/>
        <end position="790"/>
    </location>
</feature>
<accession>A0A2T3ASP4</accession>
<feature type="compositionally biased region" description="Polar residues" evidence="1">
    <location>
        <begin position="779"/>
        <end position="790"/>
    </location>
</feature>
<feature type="compositionally biased region" description="Basic and acidic residues" evidence="1">
    <location>
        <begin position="131"/>
        <end position="152"/>
    </location>
</feature>
<dbReference type="AlphaFoldDB" id="A0A2T3ASP4"/>
<dbReference type="Proteomes" id="UP000241818">
    <property type="component" value="Unassembled WGS sequence"/>
</dbReference>
<gene>
    <name evidence="2" type="ORF">M430DRAFT_175061</name>
</gene>
<organism evidence="2 3">
    <name type="scientific">Amorphotheca resinae ATCC 22711</name>
    <dbReference type="NCBI Taxonomy" id="857342"/>
    <lineage>
        <taxon>Eukaryota</taxon>
        <taxon>Fungi</taxon>
        <taxon>Dikarya</taxon>
        <taxon>Ascomycota</taxon>
        <taxon>Pezizomycotina</taxon>
        <taxon>Leotiomycetes</taxon>
        <taxon>Helotiales</taxon>
        <taxon>Amorphothecaceae</taxon>
        <taxon>Amorphotheca</taxon>
    </lineage>
</organism>
<evidence type="ECO:0000256" key="1">
    <source>
        <dbReference type="SAM" id="MobiDB-lite"/>
    </source>
</evidence>
<keyword evidence="3" id="KW-1185">Reference proteome</keyword>
<feature type="compositionally biased region" description="Basic and acidic residues" evidence="1">
    <location>
        <begin position="168"/>
        <end position="183"/>
    </location>
</feature>
<feature type="compositionally biased region" description="Low complexity" evidence="1">
    <location>
        <begin position="687"/>
        <end position="700"/>
    </location>
</feature>
<feature type="compositionally biased region" description="Low complexity" evidence="1">
    <location>
        <begin position="989"/>
        <end position="1002"/>
    </location>
</feature>
<feature type="region of interest" description="Disordered" evidence="1">
    <location>
        <begin position="130"/>
        <end position="191"/>
    </location>
</feature>
<dbReference type="STRING" id="857342.A0A2T3ASP4"/>
<dbReference type="OrthoDB" id="3523141at2759"/>
<feature type="compositionally biased region" description="Polar residues" evidence="1">
    <location>
        <begin position="722"/>
        <end position="757"/>
    </location>
</feature>
<feature type="region of interest" description="Disordered" evidence="1">
    <location>
        <begin position="1"/>
        <end position="36"/>
    </location>
</feature>
<evidence type="ECO:0000313" key="2">
    <source>
        <dbReference type="EMBL" id="PSS10482.1"/>
    </source>
</evidence>
<reference evidence="2 3" key="1">
    <citation type="journal article" date="2018" name="New Phytol.">
        <title>Comparative genomics and transcriptomics depict ericoid mycorrhizal fungi as versatile saprotrophs and plant mutualists.</title>
        <authorList>
            <person name="Martino E."/>
            <person name="Morin E."/>
            <person name="Grelet G.A."/>
            <person name="Kuo A."/>
            <person name="Kohler A."/>
            <person name="Daghino S."/>
            <person name="Barry K.W."/>
            <person name="Cichocki N."/>
            <person name="Clum A."/>
            <person name="Dockter R.B."/>
            <person name="Hainaut M."/>
            <person name="Kuo R.C."/>
            <person name="LaButti K."/>
            <person name="Lindahl B.D."/>
            <person name="Lindquist E.A."/>
            <person name="Lipzen A."/>
            <person name="Khouja H.R."/>
            <person name="Magnuson J."/>
            <person name="Murat C."/>
            <person name="Ohm R.A."/>
            <person name="Singer S.W."/>
            <person name="Spatafora J.W."/>
            <person name="Wang M."/>
            <person name="Veneault-Fourrey C."/>
            <person name="Henrissat B."/>
            <person name="Grigoriev I.V."/>
            <person name="Martin F.M."/>
            <person name="Perotto S."/>
        </authorList>
    </citation>
    <scope>NUCLEOTIDE SEQUENCE [LARGE SCALE GENOMIC DNA]</scope>
    <source>
        <strain evidence="2 3">ATCC 22711</strain>
    </source>
</reference>